<proteinExistence type="predicted"/>
<accession>A0A4S8M516</accession>
<evidence type="ECO:0000313" key="2">
    <source>
        <dbReference type="EMBL" id="THU97304.1"/>
    </source>
</evidence>
<gene>
    <name evidence="2" type="ORF">K435DRAFT_889454</name>
</gene>
<dbReference type="EMBL" id="ML179158">
    <property type="protein sequence ID" value="THU97304.1"/>
    <property type="molecule type" value="Genomic_DNA"/>
</dbReference>
<protein>
    <submittedName>
        <fullName evidence="2">Uncharacterized protein</fullName>
    </submittedName>
</protein>
<keyword evidence="3" id="KW-1185">Reference proteome</keyword>
<feature type="compositionally biased region" description="Polar residues" evidence="1">
    <location>
        <begin position="7"/>
        <end position="18"/>
    </location>
</feature>
<evidence type="ECO:0000313" key="3">
    <source>
        <dbReference type="Proteomes" id="UP000297245"/>
    </source>
</evidence>
<feature type="region of interest" description="Disordered" evidence="1">
    <location>
        <begin position="1"/>
        <end position="35"/>
    </location>
</feature>
<organism evidence="2 3">
    <name type="scientific">Dendrothele bispora (strain CBS 962.96)</name>
    <dbReference type="NCBI Taxonomy" id="1314807"/>
    <lineage>
        <taxon>Eukaryota</taxon>
        <taxon>Fungi</taxon>
        <taxon>Dikarya</taxon>
        <taxon>Basidiomycota</taxon>
        <taxon>Agaricomycotina</taxon>
        <taxon>Agaricomycetes</taxon>
        <taxon>Agaricomycetidae</taxon>
        <taxon>Agaricales</taxon>
        <taxon>Agaricales incertae sedis</taxon>
        <taxon>Dendrothele</taxon>
    </lineage>
</organism>
<name>A0A4S8M516_DENBC</name>
<dbReference type="Proteomes" id="UP000297245">
    <property type="component" value="Unassembled WGS sequence"/>
</dbReference>
<evidence type="ECO:0000256" key="1">
    <source>
        <dbReference type="SAM" id="MobiDB-lite"/>
    </source>
</evidence>
<feature type="compositionally biased region" description="Basic residues" evidence="1">
    <location>
        <begin position="151"/>
        <end position="168"/>
    </location>
</feature>
<feature type="region of interest" description="Disordered" evidence="1">
    <location>
        <begin position="132"/>
        <end position="172"/>
    </location>
</feature>
<sequence length="219" mass="24225">MLLPIGTTKTSVATNCHGNSGGPLLEGDGEDKRRRDKTRDVIAEIGVNRVQSLMLPNLQSRSPFKVQMFSLNSRQQTTKKEVGQISAQVETAKLMVVSASQCTLAIGSELAAASYNTVKSFGATRGWQQSCGNGNTDKLQGEGDEQVVKEKSRRTKRKKRRKRRLHIQGKRESETIMQTRRAGTRLGLTQSRMKVTKAEGFDRNLGWEGDGCGEGKKER</sequence>
<reference evidence="2 3" key="1">
    <citation type="journal article" date="2019" name="Nat. Ecol. Evol.">
        <title>Megaphylogeny resolves global patterns of mushroom evolution.</title>
        <authorList>
            <person name="Varga T."/>
            <person name="Krizsan K."/>
            <person name="Foldi C."/>
            <person name="Dima B."/>
            <person name="Sanchez-Garcia M."/>
            <person name="Sanchez-Ramirez S."/>
            <person name="Szollosi G.J."/>
            <person name="Szarkandi J.G."/>
            <person name="Papp V."/>
            <person name="Albert L."/>
            <person name="Andreopoulos W."/>
            <person name="Angelini C."/>
            <person name="Antonin V."/>
            <person name="Barry K.W."/>
            <person name="Bougher N.L."/>
            <person name="Buchanan P."/>
            <person name="Buyck B."/>
            <person name="Bense V."/>
            <person name="Catcheside P."/>
            <person name="Chovatia M."/>
            <person name="Cooper J."/>
            <person name="Damon W."/>
            <person name="Desjardin D."/>
            <person name="Finy P."/>
            <person name="Geml J."/>
            <person name="Haridas S."/>
            <person name="Hughes K."/>
            <person name="Justo A."/>
            <person name="Karasinski D."/>
            <person name="Kautmanova I."/>
            <person name="Kiss B."/>
            <person name="Kocsube S."/>
            <person name="Kotiranta H."/>
            <person name="LaButti K.M."/>
            <person name="Lechner B.E."/>
            <person name="Liimatainen K."/>
            <person name="Lipzen A."/>
            <person name="Lukacs Z."/>
            <person name="Mihaltcheva S."/>
            <person name="Morgado L.N."/>
            <person name="Niskanen T."/>
            <person name="Noordeloos M.E."/>
            <person name="Ohm R.A."/>
            <person name="Ortiz-Santana B."/>
            <person name="Ovrebo C."/>
            <person name="Racz N."/>
            <person name="Riley R."/>
            <person name="Savchenko A."/>
            <person name="Shiryaev A."/>
            <person name="Soop K."/>
            <person name="Spirin V."/>
            <person name="Szebenyi C."/>
            <person name="Tomsovsky M."/>
            <person name="Tulloss R.E."/>
            <person name="Uehling J."/>
            <person name="Grigoriev I.V."/>
            <person name="Vagvolgyi C."/>
            <person name="Papp T."/>
            <person name="Martin F.M."/>
            <person name="Miettinen O."/>
            <person name="Hibbett D.S."/>
            <person name="Nagy L.G."/>
        </authorList>
    </citation>
    <scope>NUCLEOTIDE SEQUENCE [LARGE SCALE GENOMIC DNA]</scope>
    <source>
        <strain evidence="2 3">CBS 962.96</strain>
    </source>
</reference>
<dbReference type="AlphaFoldDB" id="A0A4S8M516"/>